<evidence type="ECO:0000313" key="4">
    <source>
        <dbReference type="Proteomes" id="UP001178288"/>
    </source>
</evidence>
<gene>
    <name evidence="3" type="ORF">QNH39_06060</name>
</gene>
<dbReference type="AlphaFoldDB" id="A0AA95SDS4"/>
<sequence>MLKFATVGTSWISESFIKAAIASKQLQLTGVYSRTEEKAKRNANTYNAPYFWTDLEKMAKSPDFEAVYIASPNSVHFEQALTFLKNKKHVICEKPIFSNTAELTEAYRTAEENGVYLFEAIRNIHSPNFNILKEKLHLAGKLRSTVLPYIQYSSRYDLFLQGEEPNIFSAKYSGGALVDLGVYPLYLAVGLFGEPKKVTYHPVILTSGVDGSGTLVLEYEEFVCTILCSKIAHSELPCEIHGEAGTFVLEDAAPISEIKFIDSHTKESQILSVEQVEQDMVYECINFAKIIEMKNVQEYERLKKWSQIVLRITEEARKQNNIIFASDK</sequence>
<proteinExistence type="predicted"/>
<dbReference type="SUPFAM" id="SSF51735">
    <property type="entry name" value="NAD(P)-binding Rossmann-fold domains"/>
    <property type="match status" value="1"/>
</dbReference>
<evidence type="ECO:0000259" key="1">
    <source>
        <dbReference type="Pfam" id="PF01408"/>
    </source>
</evidence>
<dbReference type="Proteomes" id="UP001178288">
    <property type="component" value="Chromosome"/>
</dbReference>
<dbReference type="InterPro" id="IPR000683">
    <property type="entry name" value="Gfo/Idh/MocA-like_OxRdtase_N"/>
</dbReference>
<name>A0AA95SDS4_9BACI</name>
<dbReference type="RefSeq" id="WP_066083572.1">
    <property type="nucleotide sequence ID" value="NZ_CP126114.1"/>
</dbReference>
<dbReference type="InterPro" id="IPR055170">
    <property type="entry name" value="GFO_IDH_MocA-like_dom"/>
</dbReference>
<feature type="domain" description="Gfo/Idh/MocA-like oxidoreductase N-terminal" evidence="1">
    <location>
        <begin position="3"/>
        <end position="118"/>
    </location>
</feature>
<dbReference type="EMBL" id="CP126114">
    <property type="protein sequence ID" value="WHY87418.1"/>
    <property type="molecule type" value="Genomic_DNA"/>
</dbReference>
<dbReference type="Gene3D" id="3.30.360.10">
    <property type="entry name" value="Dihydrodipicolinate Reductase, domain 2"/>
    <property type="match status" value="1"/>
</dbReference>
<dbReference type="Pfam" id="PF22725">
    <property type="entry name" value="GFO_IDH_MocA_C3"/>
    <property type="match status" value="1"/>
</dbReference>
<dbReference type="GO" id="GO:0000166">
    <property type="term" value="F:nucleotide binding"/>
    <property type="evidence" value="ECO:0007669"/>
    <property type="project" value="InterPro"/>
</dbReference>
<keyword evidence="4" id="KW-1185">Reference proteome</keyword>
<dbReference type="SUPFAM" id="SSF55347">
    <property type="entry name" value="Glyceraldehyde-3-phosphate dehydrogenase-like, C-terminal domain"/>
    <property type="match status" value="1"/>
</dbReference>
<protein>
    <submittedName>
        <fullName evidence="3">Gfo/Idh/MocA family oxidoreductase</fullName>
    </submittedName>
</protein>
<reference evidence="3" key="1">
    <citation type="submission" date="2023-05" db="EMBL/GenBank/DDBJ databases">
        <title>Comparative genomics of Bacillaceae isolates and their secondary metabolite potential.</title>
        <authorList>
            <person name="Song L."/>
            <person name="Nielsen L.J."/>
            <person name="Mohite O."/>
            <person name="Xu X."/>
            <person name="Weber T."/>
            <person name="Kovacs A.T."/>
        </authorList>
    </citation>
    <scope>NUCLEOTIDE SEQUENCE</scope>
    <source>
        <strain evidence="3">XLM17</strain>
    </source>
</reference>
<dbReference type="KEGG" id="nnv:QNH39_06060"/>
<evidence type="ECO:0000313" key="3">
    <source>
        <dbReference type="EMBL" id="WHY87418.1"/>
    </source>
</evidence>
<dbReference type="Pfam" id="PF01408">
    <property type="entry name" value="GFO_IDH_MocA"/>
    <property type="match status" value="1"/>
</dbReference>
<feature type="domain" description="GFO/IDH/MocA-like oxidoreductase" evidence="2">
    <location>
        <begin position="163"/>
        <end position="247"/>
    </location>
</feature>
<dbReference type="PANTHER" id="PTHR43054">
    <property type="match status" value="1"/>
</dbReference>
<accession>A0AA95SDS4</accession>
<dbReference type="Gene3D" id="3.40.50.720">
    <property type="entry name" value="NAD(P)-binding Rossmann-like Domain"/>
    <property type="match status" value="1"/>
</dbReference>
<dbReference type="InterPro" id="IPR036291">
    <property type="entry name" value="NAD(P)-bd_dom_sf"/>
</dbReference>
<dbReference type="PANTHER" id="PTHR43054:SF1">
    <property type="entry name" value="SCYLLO-INOSITOL 2-DEHYDROGENASE (NADP(+)) IOLU"/>
    <property type="match status" value="1"/>
</dbReference>
<evidence type="ECO:0000259" key="2">
    <source>
        <dbReference type="Pfam" id="PF22725"/>
    </source>
</evidence>
<organism evidence="3 4">
    <name type="scientific">Neobacillus novalis</name>
    <dbReference type="NCBI Taxonomy" id="220687"/>
    <lineage>
        <taxon>Bacteria</taxon>
        <taxon>Bacillati</taxon>
        <taxon>Bacillota</taxon>
        <taxon>Bacilli</taxon>
        <taxon>Bacillales</taxon>
        <taxon>Bacillaceae</taxon>
        <taxon>Neobacillus</taxon>
    </lineage>
</organism>